<sequence>MNDSGNLVNPRASQKKEGILLTRNLCFSFFFIYHISAQILCWNCRVASNSHIVNRIKDFATRLNPHLICLVETKADSSRMQLLQNFPKEMGMGCQHCVKSLRKLQESSETRTNIEEPCIRIGKEKVGFNNREKGRQIGIISEELTKVGGLLNLLSSSPARAIEWSHVLD</sequence>
<protein>
    <submittedName>
        <fullName evidence="2">Uncharacterized protein LOC120283735</fullName>
    </submittedName>
</protein>
<dbReference type="SUPFAM" id="SSF56219">
    <property type="entry name" value="DNase I-like"/>
    <property type="match status" value="1"/>
</dbReference>
<dbReference type="RefSeq" id="XP_039146394.1">
    <property type="nucleotide sequence ID" value="XM_039290460.1"/>
</dbReference>
<name>A0AB40D405_DIOCR</name>
<accession>A0AB40D405</accession>
<organism evidence="1 2">
    <name type="scientific">Dioscorea cayennensis subsp. rotundata</name>
    <name type="common">White Guinea yam</name>
    <name type="synonym">Dioscorea rotundata</name>
    <dbReference type="NCBI Taxonomy" id="55577"/>
    <lineage>
        <taxon>Eukaryota</taxon>
        <taxon>Viridiplantae</taxon>
        <taxon>Streptophyta</taxon>
        <taxon>Embryophyta</taxon>
        <taxon>Tracheophyta</taxon>
        <taxon>Spermatophyta</taxon>
        <taxon>Magnoliopsida</taxon>
        <taxon>Liliopsida</taxon>
        <taxon>Dioscoreales</taxon>
        <taxon>Dioscoreaceae</taxon>
        <taxon>Dioscorea</taxon>
    </lineage>
</organism>
<dbReference type="AlphaFoldDB" id="A0AB40D405"/>
<dbReference type="Proteomes" id="UP001515500">
    <property type="component" value="Chromosome 19"/>
</dbReference>
<dbReference type="GeneID" id="120283735"/>
<dbReference type="InterPro" id="IPR036691">
    <property type="entry name" value="Endo/exonu/phosph_ase_sf"/>
</dbReference>
<gene>
    <name evidence="2" type="primary">LOC120283735</name>
</gene>
<reference evidence="2" key="1">
    <citation type="submission" date="2025-08" db="UniProtKB">
        <authorList>
            <consortium name="RefSeq"/>
        </authorList>
    </citation>
    <scope>IDENTIFICATION</scope>
</reference>
<evidence type="ECO:0000313" key="1">
    <source>
        <dbReference type="Proteomes" id="UP001515500"/>
    </source>
</evidence>
<proteinExistence type="predicted"/>
<keyword evidence="1" id="KW-1185">Reference proteome</keyword>
<dbReference type="Gene3D" id="3.60.10.10">
    <property type="entry name" value="Endonuclease/exonuclease/phosphatase"/>
    <property type="match status" value="1"/>
</dbReference>
<evidence type="ECO:0000313" key="2">
    <source>
        <dbReference type="RefSeq" id="XP_039146394.1"/>
    </source>
</evidence>